<gene>
    <name evidence="2" type="ORF">A4A49_29615</name>
</gene>
<feature type="region of interest" description="Disordered" evidence="1">
    <location>
        <begin position="88"/>
        <end position="119"/>
    </location>
</feature>
<proteinExistence type="predicted"/>
<dbReference type="AlphaFoldDB" id="A0A314KX11"/>
<protein>
    <submittedName>
        <fullName evidence="2">Uncharacterized protein</fullName>
    </submittedName>
</protein>
<evidence type="ECO:0000313" key="2">
    <source>
        <dbReference type="EMBL" id="OIT33329.1"/>
    </source>
</evidence>
<organism evidence="2 3">
    <name type="scientific">Nicotiana attenuata</name>
    <name type="common">Coyote tobacco</name>
    <dbReference type="NCBI Taxonomy" id="49451"/>
    <lineage>
        <taxon>Eukaryota</taxon>
        <taxon>Viridiplantae</taxon>
        <taxon>Streptophyta</taxon>
        <taxon>Embryophyta</taxon>
        <taxon>Tracheophyta</taxon>
        <taxon>Spermatophyta</taxon>
        <taxon>Magnoliopsida</taxon>
        <taxon>eudicotyledons</taxon>
        <taxon>Gunneridae</taxon>
        <taxon>Pentapetalae</taxon>
        <taxon>asterids</taxon>
        <taxon>lamiids</taxon>
        <taxon>Solanales</taxon>
        <taxon>Solanaceae</taxon>
        <taxon>Nicotianoideae</taxon>
        <taxon>Nicotianeae</taxon>
        <taxon>Nicotiana</taxon>
    </lineage>
</organism>
<reference evidence="2" key="1">
    <citation type="submission" date="2016-11" db="EMBL/GenBank/DDBJ databases">
        <title>The genome of Nicotiana attenuata.</title>
        <authorList>
            <person name="Xu S."/>
            <person name="Brockmoeller T."/>
            <person name="Gaquerel E."/>
            <person name="Navarro A."/>
            <person name="Kuhl H."/>
            <person name="Gase K."/>
            <person name="Ling Z."/>
            <person name="Zhou W."/>
            <person name="Kreitzer C."/>
            <person name="Stanke M."/>
            <person name="Tang H."/>
            <person name="Lyons E."/>
            <person name="Pandey P."/>
            <person name="Pandey S.P."/>
            <person name="Timmermann B."/>
            <person name="Baldwin I.T."/>
        </authorList>
    </citation>
    <scope>NUCLEOTIDE SEQUENCE [LARGE SCALE GENOMIC DNA]</scope>
    <source>
        <strain evidence="2">UT</strain>
    </source>
</reference>
<dbReference type="EMBL" id="MJEQ01000900">
    <property type="protein sequence ID" value="OIT33329.1"/>
    <property type="molecule type" value="Genomic_DNA"/>
</dbReference>
<accession>A0A314KX11</accession>
<name>A0A314KX11_NICAT</name>
<keyword evidence="3" id="KW-1185">Reference proteome</keyword>
<sequence>MQSSPNVVVPINLSPSKTEMSLLDKYEIRISKELNHYIEITSAGERLKGGDEKRIIKKSSKLGWFRHSIRMCSSRQDIVVECSKVLGNPRLPEKHAPAGSGGGDVPFPPTEAAQPMPSR</sequence>
<comment type="caution">
    <text evidence="2">The sequence shown here is derived from an EMBL/GenBank/DDBJ whole genome shotgun (WGS) entry which is preliminary data.</text>
</comment>
<evidence type="ECO:0000256" key="1">
    <source>
        <dbReference type="SAM" id="MobiDB-lite"/>
    </source>
</evidence>
<dbReference type="Gramene" id="OIT33329">
    <property type="protein sequence ID" value="OIT33329"/>
    <property type="gene ID" value="A4A49_29615"/>
</dbReference>
<evidence type="ECO:0000313" key="3">
    <source>
        <dbReference type="Proteomes" id="UP000187609"/>
    </source>
</evidence>
<dbReference type="Proteomes" id="UP000187609">
    <property type="component" value="Unassembled WGS sequence"/>
</dbReference>